<organism evidence="2 3">
    <name type="scientific">Streptomyces rubiginosohelvolus</name>
    <dbReference type="NCBI Taxonomy" id="67362"/>
    <lineage>
        <taxon>Bacteria</taxon>
        <taxon>Bacillati</taxon>
        <taxon>Actinomycetota</taxon>
        <taxon>Actinomycetes</taxon>
        <taxon>Kitasatosporales</taxon>
        <taxon>Streptomycetaceae</taxon>
        <taxon>Streptomyces</taxon>
    </lineage>
</organism>
<evidence type="ECO:0000313" key="2">
    <source>
        <dbReference type="EMBL" id="GGZ76367.1"/>
    </source>
</evidence>
<evidence type="ECO:0000313" key="3">
    <source>
        <dbReference type="Proteomes" id="UP000624183"/>
    </source>
</evidence>
<accession>A0ABQ3CC25</accession>
<protein>
    <submittedName>
        <fullName evidence="2">Uncharacterized protein</fullName>
    </submittedName>
</protein>
<feature type="region of interest" description="Disordered" evidence="1">
    <location>
        <begin position="43"/>
        <end position="99"/>
    </location>
</feature>
<comment type="caution">
    <text evidence="2">The sequence shown here is derived from an EMBL/GenBank/DDBJ whole genome shotgun (WGS) entry which is preliminary data.</text>
</comment>
<reference evidence="3" key="1">
    <citation type="journal article" date="2019" name="Int. J. Syst. Evol. Microbiol.">
        <title>The Global Catalogue of Microorganisms (GCM) 10K type strain sequencing project: providing services to taxonomists for standard genome sequencing and annotation.</title>
        <authorList>
            <consortium name="The Broad Institute Genomics Platform"/>
            <consortium name="The Broad Institute Genome Sequencing Center for Infectious Disease"/>
            <person name="Wu L."/>
            <person name="Ma J."/>
        </authorList>
    </citation>
    <scope>NUCLEOTIDE SEQUENCE [LARGE SCALE GENOMIC DNA]</scope>
    <source>
        <strain evidence="3">JCM 4602</strain>
    </source>
</reference>
<feature type="compositionally biased region" description="Pro residues" evidence="1">
    <location>
        <begin position="65"/>
        <end position="75"/>
    </location>
</feature>
<gene>
    <name evidence="2" type="ORF">GCM10010328_58880</name>
</gene>
<dbReference type="EMBL" id="BMUW01000017">
    <property type="protein sequence ID" value="GGZ76367.1"/>
    <property type="molecule type" value="Genomic_DNA"/>
</dbReference>
<name>A0ABQ3CC25_9ACTN</name>
<evidence type="ECO:0000256" key="1">
    <source>
        <dbReference type="SAM" id="MobiDB-lite"/>
    </source>
</evidence>
<proteinExistence type="predicted"/>
<dbReference type="Proteomes" id="UP000624183">
    <property type="component" value="Unassembled WGS sequence"/>
</dbReference>
<keyword evidence="3" id="KW-1185">Reference proteome</keyword>
<sequence length="99" mass="10951">MVDVGGEVHDAIMAHEWHHVEPTWHRASQNPSYLQERNEQMGGGAIGTLTRARDGTTPMPDDTPGAPPRHNPTRPPGRFASGDHEGGWLPNDNIPDRMR</sequence>